<accession>A0A1G9KE24</accession>
<dbReference type="InterPro" id="IPR002477">
    <property type="entry name" value="Peptidoglycan-bd-like"/>
</dbReference>
<dbReference type="SUPFAM" id="SSF50685">
    <property type="entry name" value="Barwin-like endoglucanases"/>
    <property type="match status" value="1"/>
</dbReference>
<dbReference type="Proteomes" id="UP000214880">
    <property type="component" value="Unassembled WGS sequence"/>
</dbReference>
<dbReference type="Pfam" id="PF01471">
    <property type="entry name" value="PG_binding_1"/>
    <property type="match status" value="1"/>
</dbReference>
<dbReference type="Gene3D" id="2.40.40.10">
    <property type="entry name" value="RlpA-like domain"/>
    <property type="match status" value="1"/>
</dbReference>
<dbReference type="GO" id="GO:0009254">
    <property type="term" value="P:peptidoglycan turnover"/>
    <property type="evidence" value="ECO:0007669"/>
    <property type="project" value="InterPro"/>
</dbReference>
<dbReference type="EMBL" id="FNHB01000001">
    <property type="protein sequence ID" value="SDL48120.1"/>
    <property type="molecule type" value="Genomic_DNA"/>
</dbReference>
<keyword evidence="1" id="KW-0732">Signal</keyword>
<dbReference type="CDD" id="cd22786">
    <property type="entry name" value="DPBB_YuiC-like"/>
    <property type="match status" value="1"/>
</dbReference>
<evidence type="ECO:0000256" key="1">
    <source>
        <dbReference type="ARBA" id="ARBA00022729"/>
    </source>
</evidence>
<gene>
    <name evidence="4" type="ORF">SAMN04488502_10111</name>
</gene>
<feature type="domain" description="Peptidoglycan binding-like" evidence="2">
    <location>
        <begin position="35"/>
        <end position="89"/>
    </location>
</feature>
<evidence type="ECO:0000313" key="5">
    <source>
        <dbReference type="Proteomes" id="UP000214880"/>
    </source>
</evidence>
<dbReference type="Gene3D" id="1.10.101.10">
    <property type="entry name" value="PGBD-like superfamily/PGBD"/>
    <property type="match status" value="1"/>
</dbReference>
<evidence type="ECO:0000313" key="4">
    <source>
        <dbReference type="EMBL" id="SDL48120.1"/>
    </source>
</evidence>
<protein>
    <submittedName>
        <fullName evidence="4">3D (Asp-Asp-Asp) domain-containing protein</fullName>
    </submittedName>
</protein>
<proteinExistence type="predicted"/>
<dbReference type="Pfam" id="PF06725">
    <property type="entry name" value="3D"/>
    <property type="match status" value="1"/>
</dbReference>
<evidence type="ECO:0000259" key="3">
    <source>
        <dbReference type="Pfam" id="PF06725"/>
    </source>
</evidence>
<dbReference type="GO" id="GO:0019867">
    <property type="term" value="C:outer membrane"/>
    <property type="evidence" value="ECO:0007669"/>
    <property type="project" value="InterPro"/>
</dbReference>
<dbReference type="InterPro" id="IPR036366">
    <property type="entry name" value="PGBDSf"/>
</dbReference>
<evidence type="ECO:0000259" key="2">
    <source>
        <dbReference type="Pfam" id="PF01471"/>
    </source>
</evidence>
<reference evidence="4 5" key="1">
    <citation type="submission" date="2016-10" db="EMBL/GenBank/DDBJ databases">
        <authorList>
            <person name="de Groot N.N."/>
        </authorList>
    </citation>
    <scope>NUCLEOTIDE SEQUENCE [LARGE SCALE GENOMIC DNA]</scope>
    <source>
        <strain evidence="4 5">DSM 1736</strain>
    </source>
</reference>
<dbReference type="SUPFAM" id="SSF47090">
    <property type="entry name" value="PGBD-like"/>
    <property type="match status" value="1"/>
</dbReference>
<dbReference type="InterPro" id="IPR051933">
    <property type="entry name" value="Resuscitation_pf_RpfB"/>
</dbReference>
<organism evidence="4 5">
    <name type="scientific">Dendrosporobacter quercicolus</name>
    <dbReference type="NCBI Taxonomy" id="146817"/>
    <lineage>
        <taxon>Bacteria</taxon>
        <taxon>Bacillati</taxon>
        <taxon>Bacillota</taxon>
        <taxon>Negativicutes</taxon>
        <taxon>Selenomonadales</taxon>
        <taxon>Sporomusaceae</taxon>
        <taxon>Dendrosporobacter</taxon>
    </lineage>
</organism>
<dbReference type="PANTHER" id="PTHR39160">
    <property type="entry name" value="CELL WALL-BINDING PROTEIN YOCH"/>
    <property type="match status" value="1"/>
</dbReference>
<dbReference type="InterPro" id="IPR010611">
    <property type="entry name" value="3D_dom"/>
</dbReference>
<feature type="domain" description="3D" evidence="3">
    <location>
        <begin position="135"/>
        <end position="192"/>
    </location>
</feature>
<dbReference type="PANTHER" id="PTHR39160:SF4">
    <property type="entry name" value="RESUSCITATION-PROMOTING FACTOR RPFB"/>
    <property type="match status" value="1"/>
</dbReference>
<name>A0A1G9KE24_9FIRM</name>
<dbReference type="AlphaFoldDB" id="A0A1G9KE24"/>
<keyword evidence="5" id="KW-1185">Reference proteome</keyword>
<dbReference type="InterPro" id="IPR036908">
    <property type="entry name" value="RlpA-like_sf"/>
</dbReference>
<sequence length="193" mass="20874">MTKMFRLTIVLVLTMLISSVVVSGSPNLPVKYGMRGENVQIVQKMLADAGFYTEAVDGVFGGKTLQAIKSFQRSSGLIPDGIVGSETFSYLSRAEAPASRYERSLTMSASAYTAYDSGNSHYTYRGSLLRKGLAAVDPAVIPLGTRLYIPGYGYAIADDVGSSIKGNKIDLAFDSRDEALQFGRQIITVYLVE</sequence>
<dbReference type="InterPro" id="IPR036365">
    <property type="entry name" value="PGBD-like_sf"/>
</dbReference>
<dbReference type="GO" id="GO:0004553">
    <property type="term" value="F:hydrolase activity, hydrolyzing O-glycosyl compounds"/>
    <property type="evidence" value="ECO:0007669"/>
    <property type="project" value="InterPro"/>
</dbReference>
<dbReference type="STRING" id="146817.SAMN04488502_10111"/>